<accession>A0A8S9FZW5</accession>
<evidence type="ECO:0000256" key="5">
    <source>
        <dbReference type="ARBA" id="ARBA00022824"/>
    </source>
</evidence>
<evidence type="ECO:0000256" key="1">
    <source>
        <dbReference type="ARBA" id="ARBA00004477"/>
    </source>
</evidence>
<feature type="transmembrane region" description="Helical" evidence="10">
    <location>
        <begin position="53"/>
        <end position="71"/>
    </location>
</feature>
<comment type="caution">
    <text evidence="11">The sequence shown here is derived from an EMBL/GenBank/DDBJ whole genome shotgun (WGS) entry which is preliminary data.</text>
</comment>
<comment type="similarity">
    <text evidence="3">Belongs to the RFT1 family.</text>
</comment>
<feature type="transmembrane region" description="Helical" evidence="10">
    <location>
        <begin position="16"/>
        <end position="41"/>
    </location>
</feature>
<evidence type="ECO:0000256" key="4">
    <source>
        <dbReference type="ARBA" id="ARBA00022692"/>
    </source>
</evidence>
<keyword evidence="7 10" id="KW-0472">Membrane</keyword>
<dbReference type="EMBL" id="QGKW02002228">
    <property type="protein sequence ID" value="KAF2539210.1"/>
    <property type="molecule type" value="Genomic_DNA"/>
</dbReference>
<dbReference type="GO" id="GO:0034203">
    <property type="term" value="P:glycolipid translocation"/>
    <property type="evidence" value="ECO:0007669"/>
    <property type="project" value="TreeGrafter"/>
</dbReference>
<evidence type="ECO:0000256" key="8">
    <source>
        <dbReference type="ARBA" id="ARBA00044793"/>
    </source>
</evidence>
<comment type="function">
    <text evidence="9">Intramembrane glycolipid transporter that operates in the biosynthetic pathway of dolichol-linked oligosaccharides, the glycan precursors employed in protein asparagine (N)-glycosylation. The sequential addition of sugars to dolichol pyrophosphate produces dolichol-linked oligosaccharides containing fourteen sugars, including two GlcNAcs, nine mannoses and three glucoses. Once assembled, the oligosaccharide is transferred from the lipid to nascent proteins by oligosaccharyltransferases. The assembly of dolichol-linked oligosaccharides begins on the cytosolic side of the endoplasmic reticulum membrane and finishes in its lumen. RFT1 could mediate the translocation of the cytosolically oriented intermediate DolPP-GlcNAc2Man5, produced by ALG11, into the ER lumen where dolichol-linked oligosaccharides assembly continues. However, the intramembrane lipid transporter activity could not be confirmed in vitro.</text>
</comment>
<dbReference type="Proteomes" id="UP000712281">
    <property type="component" value="Unassembled WGS sequence"/>
</dbReference>
<gene>
    <name evidence="11" type="ORF">F2Q68_00023139</name>
</gene>
<dbReference type="PANTHER" id="PTHR13117:SF5">
    <property type="entry name" value="PROTEIN RFT1 HOMOLOG"/>
    <property type="match status" value="1"/>
</dbReference>
<name>A0A8S9FZW5_BRACR</name>
<keyword evidence="4 10" id="KW-0812">Transmembrane</keyword>
<dbReference type="InterPro" id="IPR007594">
    <property type="entry name" value="RFT1"/>
</dbReference>
<evidence type="ECO:0000256" key="7">
    <source>
        <dbReference type="ARBA" id="ARBA00023136"/>
    </source>
</evidence>
<proteinExistence type="inferred from homology"/>
<evidence type="ECO:0000313" key="12">
    <source>
        <dbReference type="Proteomes" id="UP000712281"/>
    </source>
</evidence>
<evidence type="ECO:0000256" key="3">
    <source>
        <dbReference type="ARBA" id="ARBA00010288"/>
    </source>
</evidence>
<evidence type="ECO:0000256" key="2">
    <source>
        <dbReference type="ARBA" id="ARBA00004922"/>
    </source>
</evidence>
<evidence type="ECO:0000256" key="9">
    <source>
        <dbReference type="ARBA" id="ARBA00045912"/>
    </source>
</evidence>
<reference evidence="11" key="1">
    <citation type="submission" date="2019-12" db="EMBL/GenBank/DDBJ databases">
        <title>Genome sequencing and annotation of Brassica cretica.</title>
        <authorList>
            <person name="Studholme D.J."/>
            <person name="Sarris P.F."/>
        </authorList>
    </citation>
    <scope>NUCLEOTIDE SEQUENCE</scope>
    <source>
        <strain evidence="11">PFS-001/15</strain>
        <tissue evidence="11">Leaf</tissue>
    </source>
</reference>
<dbReference type="PANTHER" id="PTHR13117">
    <property type="entry name" value="ENDOPLASMIC RETICULUM MULTISPAN TRANSMEMBRANE PROTEIN-RELATED"/>
    <property type="match status" value="1"/>
</dbReference>
<dbReference type="GO" id="GO:0006488">
    <property type="term" value="P:dolichol-linked oligosaccharide biosynthetic process"/>
    <property type="evidence" value="ECO:0007669"/>
    <property type="project" value="InterPro"/>
</dbReference>
<evidence type="ECO:0000256" key="6">
    <source>
        <dbReference type="ARBA" id="ARBA00022989"/>
    </source>
</evidence>
<sequence>MKVGTEDQLKRSNNMLLVFSLVYIVLNILLIRSAGAIGLSIQDVSSSATSRKSLPSGWQILILSGIITIISEKTILDHKNFWATFPLHFAIGFVSQRLSYTGVRECTSIESYVSGIMMTDIINQETGGLNTAK</sequence>
<comment type="pathway">
    <text evidence="2">Protein modification; protein glycosylation.</text>
</comment>
<evidence type="ECO:0000256" key="10">
    <source>
        <dbReference type="SAM" id="Phobius"/>
    </source>
</evidence>
<comment type="subcellular location">
    <subcellularLocation>
        <location evidence="1">Endoplasmic reticulum membrane</location>
        <topology evidence="1">Multi-pass membrane protein</topology>
    </subcellularLocation>
</comment>
<evidence type="ECO:0000313" key="11">
    <source>
        <dbReference type="EMBL" id="KAF2539210.1"/>
    </source>
</evidence>
<dbReference type="GO" id="GO:0005789">
    <property type="term" value="C:endoplasmic reticulum membrane"/>
    <property type="evidence" value="ECO:0007669"/>
    <property type="project" value="UniProtKB-SubCell"/>
</dbReference>
<keyword evidence="5" id="KW-0256">Endoplasmic reticulum</keyword>
<keyword evidence="6 10" id="KW-1133">Transmembrane helix</keyword>
<protein>
    <recommendedName>
        <fullName evidence="8">Man(5)GlcNAc(2)-PP-dolichol translocation protein RFT1</fullName>
    </recommendedName>
</protein>
<dbReference type="AlphaFoldDB" id="A0A8S9FZW5"/>
<organism evidence="11 12">
    <name type="scientific">Brassica cretica</name>
    <name type="common">Mustard</name>
    <dbReference type="NCBI Taxonomy" id="69181"/>
    <lineage>
        <taxon>Eukaryota</taxon>
        <taxon>Viridiplantae</taxon>
        <taxon>Streptophyta</taxon>
        <taxon>Embryophyta</taxon>
        <taxon>Tracheophyta</taxon>
        <taxon>Spermatophyta</taxon>
        <taxon>Magnoliopsida</taxon>
        <taxon>eudicotyledons</taxon>
        <taxon>Gunneridae</taxon>
        <taxon>Pentapetalae</taxon>
        <taxon>rosids</taxon>
        <taxon>malvids</taxon>
        <taxon>Brassicales</taxon>
        <taxon>Brassicaceae</taxon>
        <taxon>Brassiceae</taxon>
        <taxon>Brassica</taxon>
    </lineage>
</organism>